<keyword evidence="2" id="KW-1185">Reference proteome</keyword>
<protein>
    <submittedName>
        <fullName evidence="1">DUF6082 family protein</fullName>
    </submittedName>
</protein>
<dbReference type="EMBL" id="JASCIQ010000001">
    <property type="protein sequence ID" value="MDI3402475.1"/>
    <property type="molecule type" value="Genomic_DNA"/>
</dbReference>
<organism evidence="1 2">
    <name type="scientific">Streptomyces cavernicola</name>
    <dbReference type="NCBI Taxonomy" id="3043613"/>
    <lineage>
        <taxon>Bacteria</taxon>
        <taxon>Bacillati</taxon>
        <taxon>Actinomycetota</taxon>
        <taxon>Actinomycetes</taxon>
        <taxon>Kitasatosporales</taxon>
        <taxon>Streptomycetaceae</taxon>
        <taxon>Streptomyces</taxon>
    </lineage>
</organism>
<dbReference type="Proteomes" id="UP001223978">
    <property type="component" value="Unassembled WGS sequence"/>
</dbReference>
<name>A0ABT6S304_9ACTN</name>
<gene>
    <name evidence="1" type="ORF">QIS96_01300</name>
</gene>
<reference evidence="1 2" key="1">
    <citation type="submission" date="2023-05" db="EMBL/GenBank/DDBJ databases">
        <title>Draft genome sequence of Streptomyces sp. B-S-A6 isolated from a cave soil in Thailand.</title>
        <authorList>
            <person name="Chamroensaksri N."/>
            <person name="Muangham S."/>
        </authorList>
    </citation>
    <scope>NUCLEOTIDE SEQUENCE [LARGE SCALE GENOMIC DNA]</scope>
    <source>
        <strain evidence="1 2">B-S-A6</strain>
    </source>
</reference>
<evidence type="ECO:0000313" key="1">
    <source>
        <dbReference type="EMBL" id="MDI3402475.1"/>
    </source>
</evidence>
<dbReference type="InterPro" id="IPR045728">
    <property type="entry name" value="DUF6082"/>
</dbReference>
<comment type="caution">
    <text evidence="1">The sequence shown here is derived from an EMBL/GenBank/DDBJ whole genome shotgun (WGS) entry which is preliminary data.</text>
</comment>
<sequence>MATRKVCKHRFGSATASLAAAGAVLLFAAQQRKCESLSAQLRACTSLIERAQRQGALDRQHRLHLDLLYKAMDDPALAAVLDTYEEELGPELRRQYLFANALYINALHSHRVGYISLVELHGHLRVMCQNKFFRGYWEATRPHRASLPDVSQEAQSGRMVDELIRELDDAETEEWWVVGELPVI</sequence>
<accession>A0ABT6S304</accession>
<dbReference type="Pfam" id="PF19560">
    <property type="entry name" value="DUF6082"/>
    <property type="match status" value="1"/>
</dbReference>
<proteinExistence type="predicted"/>
<evidence type="ECO:0000313" key="2">
    <source>
        <dbReference type="Proteomes" id="UP001223978"/>
    </source>
</evidence>
<dbReference type="RefSeq" id="WP_282540426.1">
    <property type="nucleotide sequence ID" value="NZ_JASCIQ010000001.1"/>
</dbReference>